<dbReference type="InterPro" id="IPR043502">
    <property type="entry name" value="DNA/RNA_pol_sf"/>
</dbReference>
<dbReference type="Proteomes" id="UP001151760">
    <property type="component" value="Unassembled WGS sequence"/>
</dbReference>
<dbReference type="InterPro" id="IPR036397">
    <property type="entry name" value="RNaseH_sf"/>
</dbReference>
<evidence type="ECO:0000313" key="3">
    <source>
        <dbReference type="EMBL" id="GJT72272.1"/>
    </source>
</evidence>
<evidence type="ECO:0000256" key="1">
    <source>
        <dbReference type="SAM" id="MobiDB-lite"/>
    </source>
</evidence>
<keyword evidence="3" id="KW-0808">Transferase</keyword>
<sequence length="589" mass="66900">MPSKSAPLTQAAIRRMIKESVDAAIIGEKARHANAGNDASECVEPKKVKFAAATLQGLALTWWNAKVSMSYVALMRSRMRLKKGNEVKVDAYIRGLTDNIKARDERILEGKKQKWENYQSGNSSGKSNHKDNSLQTLQNNQKQGNARAMITPPTDGKVSSGSLPLCEHCFNHHVGLYTIKCYKCGKIGHKASLLGTDAKEVKQEELVKFEIGIVHEYGGVSTIARAALEKGFIRRSITVGELDITSYALREDIPISALNSVLWLLKLFPQVMPFGLTNALAVFMDLMNRDEEENMKHLKIILEMLKKERFGVHVDPAKIEAIKSWAAPTTPTEQRLSSAPILPFPKGTEDFVVYYDASLKGYGAVLMQREKVITYDSRQLKVHEENYNTHDLELRAVVFALRSWRYYLFRPDGTCCFGNRVWLPRFGGLRDLVMHESHKSKYSIHPGSDKMYQDLKPFSFPTNEEKDSMEKLTRLYLKEIVCRHGVPVSIISDRDSHFTSRFWKSLQKALGTNLDMSTAYHYKTKCLAKGDIVVLMDEIQLDDKLHMIEDSVEVIDREVKRLKQSRIPIVKVRLNPKEVLEFTGNMRSD</sequence>
<comment type="caution">
    <text evidence="3">The sequence shown here is derived from an EMBL/GenBank/DDBJ whole genome shotgun (WGS) entry which is preliminary data.</text>
</comment>
<dbReference type="InterPro" id="IPR041577">
    <property type="entry name" value="RT_RNaseH_2"/>
</dbReference>
<dbReference type="SUPFAM" id="SSF53098">
    <property type="entry name" value="Ribonuclease H-like"/>
    <property type="match status" value="1"/>
</dbReference>
<dbReference type="InterPro" id="IPR012337">
    <property type="entry name" value="RNaseH-like_sf"/>
</dbReference>
<feature type="compositionally biased region" description="Polar residues" evidence="1">
    <location>
        <begin position="116"/>
        <end position="126"/>
    </location>
</feature>
<name>A0ABQ5G9C4_9ASTR</name>
<feature type="region of interest" description="Disordered" evidence="1">
    <location>
        <begin position="113"/>
        <end position="133"/>
    </location>
</feature>
<feature type="domain" description="Integrase catalytic" evidence="2">
    <location>
        <begin position="407"/>
        <end position="584"/>
    </location>
</feature>
<keyword evidence="3" id="KW-0548">Nucleotidyltransferase</keyword>
<dbReference type="PANTHER" id="PTHR34072:SF52">
    <property type="entry name" value="RIBONUCLEASE H"/>
    <property type="match status" value="1"/>
</dbReference>
<dbReference type="PANTHER" id="PTHR34072">
    <property type="entry name" value="ENZYMATIC POLYPROTEIN-RELATED"/>
    <property type="match status" value="1"/>
</dbReference>
<evidence type="ECO:0000259" key="2">
    <source>
        <dbReference type="PROSITE" id="PS50994"/>
    </source>
</evidence>
<gene>
    <name evidence="3" type="ORF">Tco_1031558</name>
</gene>
<evidence type="ECO:0000313" key="4">
    <source>
        <dbReference type="Proteomes" id="UP001151760"/>
    </source>
</evidence>
<reference evidence="3" key="1">
    <citation type="journal article" date="2022" name="Int. J. Mol. Sci.">
        <title>Draft Genome of Tanacetum Coccineum: Genomic Comparison of Closely Related Tanacetum-Family Plants.</title>
        <authorList>
            <person name="Yamashiro T."/>
            <person name="Shiraishi A."/>
            <person name="Nakayama K."/>
            <person name="Satake H."/>
        </authorList>
    </citation>
    <scope>NUCLEOTIDE SEQUENCE</scope>
</reference>
<dbReference type="SUPFAM" id="SSF56672">
    <property type="entry name" value="DNA/RNA polymerases"/>
    <property type="match status" value="1"/>
</dbReference>
<proteinExistence type="predicted"/>
<dbReference type="InterPro" id="IPR001584">
    <property type="entry name" value="Integrase_cat-core"/>
</dbReference>
<keyword evidence="4" id="KW-1185">Reference proteome</keyword>
<dbReference type="EMBL" id="BQNB010018244">
    <property type="protein sequence ID" value="GJT72272.1"/>
    <property type="molecule type" value="Genomic_DNA"/>
</dbReference>
<dbReference type="PROSITE" id="PS50994">
    <property type="entry name" value="INTEGRASE"/>
    <property type="match status" value="1"/>
</dbReference>
<accession>A0ABQ5G9C4</accession>
<dbReference type="Gene3D" id="3.30.420.10">
    <property type="entry name" value="Ribonuclease H-like superfamily/Ribonuclease H"/>
    <property type="match status" value="1"/>
</dbReference>
<keyword evidence="3" id="KW-0695">RNA-directed DNA polymerase</keyword>
<protein>
    <submittedName>
        <fullName evidence="3">Reverse transcriptase domain-containing protein</fullName>
    </submittedName>
</protein>
<reference evidence="3" key="2">
    <citation type="submission" date="2022-01" db="EMBL/GenBank/DDBJ databases">
        <authorList>
            <person name="Yamashiro T."/>
            <person name="Shiraishi A."/>
            <person name="Satake H."/>
            <person name="Nakayama K."/>
        </authorList>
    </citation>
    <scope>NUCLEOTIDE SEQUENCE</scope>
</reference>
<dbReference type="Pfam" id="PF17919">
    <property type="entry name" value="RT_RNaseH_2"/>
    <property type="match status" value="1"/>
</dbReference>
<organism evidence="3 4">
    <name type="scientific">Tanacetum coccineum</name>
    <dbReference type="NCBI Taxonomy" id="301880"/>
    <lineage>
        <taxon>Eukaryota</taxon>
        <taxon>Viridiplantae</taxon>
        <taxon>Streptophyta</taxon>
        <taxon>Embryophyta</taxon>
        <taxon>Tracheophyta</taxon>
        <taxon>Spermatophyta</taxon>
        <taxon>Magnoliopsida</taxon>
        <taxon>eudicotyledons</taxon>
        <taxon>Gunneridae</taxon>
        <taxon>Pentapetalae</taxon>
        <taxon>asterids</taxon>
        <taxon>campanulids</taxon>
        <taxon>Asterales</taxon>
        <taxon>Asteraceae</taxon>
        <taxon>Asteroideae</taxon>
        <taxon>Anthemideae</taxon>
        <taxon>Anthemidinae</taxon>
        <taxon>Tanacetum</taxon>
    </lineage>
</organism>
<dbReference type="GO" id="GO:0003964">
    <property type="term" value="F:RNA-directed DNA polymerase activity"/>
    <property type="evidence" value="ECO:0007669"/>
    <property type="project" value="UniProtKB-KW"/>
</dbReference>